<keyword evidence="3" id="KW-1185">Reference proteome</keyword>
<evidence type="ECO:0000313" key="2">
    <source>
        <dbReference type="EMBL" id="GLC51269.1"/>
    </source>
</evidence>
<organism evidence="2 3">
    <name type="scientific">Pleodorina starrii</name>
    <dbReference type="NCBI Taxonomy" id="330485"/>
    <lineage>
        <taxon>Eukaryota</taxon>
        <taxon>Viridiplantae</taxon>
        <taxon>Chlorophyta</taxon>
        <taxon>core chlorophytes</taxon>
        <taxon>Chlorophyceae</taxon>
        <taxon>CS clade</taxon>
        <taxon>Chlamydomonadales</taxon>
        <taxon>Volvocaceae</taxon>
        <taxon>Pleodorina</taxon>
    </lineage>
</organism>
<feature type="region of interest" description="Disordered" evidence="1">
    <location>
        <begin position="813"/>
        <end position="833"/>
    </location>
</feature>
<proteinExistence type="predicted"/>
<feature type="compositionally biased region" description="Gly residues" evidence="1">
    <location>
        <begin position="816"/>
        <end position="825"/>
    </location>
</feature>
<evidence type="ECO:0000313" key="3">
    <source>
        <dbReference type="Proteomes" id="UP001165080"/>
    </source>
</evidence>
<dbReference type="AlphaFoldDB" id="A0A9W6F033"/>
<dbReference type="Gene3D" id="1.10.472.10">
    <property type="entry name" value="Cyclin-like"/>
    <property type="match status" value="1"/>
</dbReference>
<feature type="region of interest" description="Disordered" evidence="1">
    <location>
        <begin position="609"/>
        <end position="630"/>
    </location>
</feature>
<dbReference type="Proteomes" id="UP001165080">
    <property type="component" value="Unassembled WGS sequence"/>
</dbReference>
<feature type="region of interest" description="Disordered" evidence="1">
    <location>
        <begin position="642"/>
        <end position="739"/>
    </location>
</feature>
<sequence length="833" mass="87827">MPMLPPMSGLEIAQFWPPAVPDPEDWAASEAWLKNAVQIVRSDTRELFSYFRVDTNCDITVNILRIKDELLALIYPMPLRQSLVAAAPTGGNGCAKITVTNQDLALQSTYLYYFVLHYVLRKLFPMRQLEGVPSRFNKNKLAVAPEDVPRVLGLLLIPVFHSSLLVVASMLVQAIHSREPTCLGATPDLFLSTARIAGFQGNMLALWNACRWFEEAFTTAAAPASNSVASAGAGARAAPDLQLPSLPGRYVLGRLQRLCEEREVLAQGSTFFPIFSLIGQTCDETQNAGGYTDGDVRLVLAFMEAYSKRAINIAHAVAVKLVQELQGQQQRTNGAFDAASQSSRPLVPLEQFPGMVAELVDTVLATSQDLTWNQHMSVFLACCIYGLAKAVRINPTFTDVTNIFLKELPDHSKDIFEKQVELSPAVAGSQLSAAKPEGLEEYDCGYAIAKPAVLCGIRPFYNKVFLPRAEGDVRQVVWANVKSSRGPATTSKAVAEPSAASRASVRNSAPAAGLIADRNSLRDSLFSRPRAAAVAGSVSPRAAAAMPSNTASLAGADAAETEASASAPASLSFQVRNSSPSTVRAEAAATEFRNQPAVTAAACDTVPAAPHAAARNPDPETGSSADDGYDFSFFGQAEAGVVEKEPSTSLQDWVGSPAGQSVAVKPPAAAAGGAGAGGRDGRRLSVVPHSAHIPKSGRKLQVRHDDDDDDDDDDAILKPNTAATGGQVQSAASRRSSAPIVLRDRKPVINGVAATAAAAPDKVGMEPAGGSRKPLQDPFSGLGLLVKAVTTLEENDTSTSKGNALCRGGPAAGELLGAGGNGRAGARGLRQVR</sequence>
<name>A0A9W6F033_9CHLO</name>
<comment type="caution">
    <text evidence="2">The sequence shown here is derived from an EMBL/GenBank/DDBJ whole genome shotgun (WGS) entry which is preliminary data.</text>
</comment>
<gene>
    <name evidence="2" type="primary">PLEST004566</name>
    <name evidence="2" type="ORF">PLESTB_000484400</name>
</gene>
<accession>A0A9W6F033</accession>
<protein>
    <submittedName>
        <fullName evidence="2">Retinoblastoma-associated protein</fullName>
    </submittedName>
</protein>
<dbReference type="OrthoDB" id="545795at2759"/>
<dbReference type="EMBL" id="BRXU01000004">
    <property type="protein sequence ID" value="GLC51269.1"/>
    <property type="molecule type" value="Genomic_DNA"/>
</dbReference>
<reference evidence="2 3" key="1">
    <citation type="journal article" date="2023" name="Commun. Biol.">
        <title>Reorganization of the ancestral sex-determining regions during the evolution of trioecy in Pleodorina starrii.</title>
        <authorList>
            <person name="Takahashi K."/>
            <person name="Suzuki S."/>
            <person name="Kawai-Toyooka H."/>
            <person name="Yamamoto K."/>
            <person name="Hamaji T."/>
            <person name="Ootsuki R."/>
            <person name="Yamaguchi H."/>
            <person name="Kawachi M."/>
            <person name="Higashiyama T."/>
            <person name="Nozaki H."/>
        </authorList>
    </citation>
    <scope>NUCLEOTIDE SEQUENCE [LARGE SCALE GENOMIC DNA]</scope>
    <source>
        <strain evidence="2 3">NIES-4479</strain>
    </source>
</reference>
<evidence type="ECO:0000256" key="1">
    <source>
        <dbReference type="SAM" id="MobiDB-lite"/>
    </source>
</evidence>